<dbReference type="GO" id="GO:0016020">
    <property type="term" value="C:membrane"/>
    <property type="evidence" value="ECO:0007669"/>
    <property type="project" value="TreeGrafter"/>
</dbReference>
<feature type="transmembrane region" description="Helical" evidence="2">
    <location>
        <begin position="103"/>
        <end position="124"/>
    </location>
</feature>
<feature type="domain" description="DUF3533" evidence="3">
    <location>
        <begin position="107"/>
        <end position="503"/>
    </location>
</feature>
<evidence type="ECO:0000313" key="4">
    <source>
        <dbReference type="EMBL" id="TVY25491.1"/>
    </source>
</evidence>
<keyword evidence="2" id="KW-1133">Transmembrane helix</keyword>
<accession>A0A8H8R0L5</accession>
<evidence type="ECO:0000256" key="2">
    <source>
        <dbReference type="SAM" id="Phobius"/>
    </source>
</evidence>
<keyword evidence="2" id="KW-0812">Transmembrane</keyword>
<dbReference type="RefSeq" id="XP_031004279.1">
    <property type="nucleotide sequence ID" value="XM_031150686.1"/>
</dbReference>
<dbReference type="OrthoDB" id="2140105at2759"/>
<evidence type="ECO:0000256" key="1">
    <source>
        <dbReference type="SAM" id="MobiDB-lite"/>
    </source>
</evidence>
<comment type="caution">
    <text evidence="4">The sequence shown here is derived from an EMBL/GenBank/DDBJ whole genome shotgun (WGS) entry which is preliminary data.</text>
</comment>
<sequence>MEVLWYPQMNPSLLFAFYGVNTIPRYLRHLPAERTLLKDQMPRSSDEDTSESNSQQNRQKDQHVHIGQDDGGEKGEGRKQETGPVGFWNPALKQVRLDVIKHWLLTTVILSTFILGILSLYWGALFRVEQNLSALVVYVVDFDGQIAPYTDITPIVGPQIVSVAESLIAPSGSLGWGSLPASAFNNDPMAVRQAVYNEKAWAAIIINANATALLRDAVMNGNTTYDPMGAAQIVFVEARDETTVGSYILPQLFSFQSMATTIVGRAWAGQVLAMASSNSAIMSNIQAAPQAVNPAIGFSTFNLRPFGPPVATPAVTVGLIYLIILSFFSFGFYLPIHMKFVSPGHRPLHFYQLVIWRWCATVTVYLFLSLFYSLISLAFQIPFSTPPAPDIMVANPANAYHYGSFVVYRMINFVGMVALGLACENVAMFVGQPWMAFWLIFWVITNVATSFYSITLAPRFYYWGYAWPLHNLVNASRTILFDTHSEIGLNFGVLFAWAAVNTVLFPLACWFMRWKTIRAQKKEAQSKEQ</sequence>
<feature type="compositionally biased region" description="Basic and acidic residues" evidence="1">
    <location>
        <begin position="58"/>
        <end position="81"/>
    </location>
</feature>
<organism evidence="4 5">
    <name type="scientific">Lachnellula hyalina</name>
    <dbReference type="NCBI Taxonomy" id="1316788"/>
    <lineage>
        <taxon>Eukaryota</taxon>
        <taxon>Fungi</taxon>
        <taxon>Dikarya</taxon>
        <taxon>Ascomycota</taxon>
        <taxon>Pezizomycotina</taxon>
        <taxon>Leotiomycetes</taxon>
        <taxon>Helotiales</taxon>
        <taxon>Lachnaceae</taxon>
        <taxon>Lachnellula</taxon>
    </lineage>
</organism>
<dbReference type="GeneID" id="41985940"/>
<feature type="transmembrane region" description="Helical" evidence="2">
    <location>
        <begin position="487"/>
        <end position="512"/>
    </location>
</feature>
<dbReference type="EMBL" id="QGMH01000094">
    <property type="protein sequence ID" value="TVY25491.1"/>
    <property type="molecule type" value="Genomic_DNA"/>
</dbReference>
<feature type="transmembrane region" description="Helical" evidence="2">
    <location>
        <begin position="355"/>
        <end position="379"/>
    </location>
</feature>
<feature type="transmembrane region" description="Helical" evidence="2">
    <location>
        <begin position="310"/>
        <end position="334"/>
    </location>
</feature>
<dbReference type="PANTHER" id="PTHR34814:SF1">
    <property type="entry name" value="NITROSOGUANIDINE RESISTANCE PROTEIN SNG1"/>
    <property type="match status" value="1"/>
</dbReference>
<feature type="transmembrane region" description="Helical" evidence="2">
    <location>
        <begin position="434"/>
        <end position="454"/>
    </location>
</feature>
<keyword evidence="5" id="KW-1185">Reference proteome</keyword>
<name>A0A8H8R0L5_9HELO</name>
<dbReference type="InterPro" id="IPR022703">
    <property type="entry name" value="DUF3533"/>
</dbReference>
<evidence type="ECO:0000259" key="3">
    <source>
        <dbReference type="Pfam" id="PF12051"/>
    </source>
</evidence>
<dbReference type="PANTHER" id="PTHR34814">
    <property type="entry name" value="NITROSOGUANIDINE RESISTANCE PROTEIN SNG1"/>
    <property type="match status" value="1"/>
</dbReference>
<protein>
    <submittedName>
        <fullName evidence="4">Nitrosoguanidine resistance protein</fullName>
    </submittedName>
</protein>
<dbReference type="InterPro" id="IPR053001">
    <property type="entry name" value="MNNG_permease-like"/>
</dbReference>
<reference evidence="4 5" key="1">
    <citation type="submission" date="2018-05" db="EMBL/GenBank/DDBJ databases">
        <title>Genome sequencing and assembly of the regulated plant pathogen Lachnellula willkommii and related sister species for the development of diagnostic species identification markers.</title>
        <authorList>
            <person name="Giroux E."/>
            <person name="Bilodeau G."/>
        </authorList>
    </citation>
    <scope>NUCLEOTIDE SEQUENCE [LARGE SCALE GENOMIC DNA]</scope>
    <source>
        <strain evidence="4 5">CBS 185.66</strain>
    </source>
</reference>
<feature type="transmembrane region" description="Helical" evidence="2">
    <location>
        <begin position="399"/>
        <end position="422"/>
    </location>
</feature>
<dbReference type="Proteomes" id="UP000431533">
    <property type="component" value="Unassembled WGS sequence"/>
</dbReference>
<keyword evidence="2" id="KW-0472">Membrane</keyword>
<gene>
    <name evidence="4" type="primary">SNG1</name>
    <name evidence="4" type="ORF">LHYA1_G005742</name>
</gene>
<dbReference type="Pfam" id="PF12051">
    <property type="entry name" value="DUF3533"/>
    <property type="match status" value="1"/>
</dbReference>
<evidence type="ECO:0000313" key="5">
    <source>
        <dbReference type="Proteomes" id="UP000431533"/>
    </source>
</evidence>
<dbReference type="AlphaFoldDB" id="A0A8H8R0L5"/>
<feature type="region of interest" description="Disordered" evidence="1">
    <location>
        <begin position="39"/>
        <end position="85"/>
    </location>
</feature>
<proteinExistence type="predicted"/>